<organism evidence="2 3">
    <name type="scientific">Paenibacillus campinasensis</name>
    <dbReference type="NCBI Taxonomy" id="66347"/>
    <lineage>
        <taxon>Bacteria</taxon>
        <taxon>Bacillati</taxon>
        <taxon>Bacillota</taxon>
        <taxon>Bacilli</taxon>
        <taxon>Bacillales</taxon>
        <taxon>Paenibacillaceae</taxon>
        <taxon>Paenibacillus</taxon>
    </lineage>
</organism>
<feature type="domain" description="HTH cro/C1-type" evidence="1">
    <location>
        <begin position="10"/>
        <end position="64"/>
    </location>
</feature>
<dbReference type="EMBL" id="WOAA01000012">
    <property type="protein sequence ID" value="MUG67244.1"/>
    <property type="molecule type" value="Genomic_DNA"/>
</dbReference>
<protein>
    <submittedName>
        <fullName evidence="2">Transcriptional regulator</fullName>
    </submittedName>
</protein>
<evidence type="ECO:0000313" key="2">
    <source>
        <dbReference type="EMBL" id="MUG67244.1"/>
    </source>
</evidence>
<evidence type="ECO:0000259" key="1">
    <source>
        <dbReference type="PROSITE" id="PS50943"/>
    </source>
</evidence>
<proteinExistence type="predicted"/>
<evidence type="ECO:0000313" key="3">
    <source>
        <dbReference type="Proteomes" id="UP000435177"/>
    </source>
</evidence>
<dbReference type="PROSITE" id="PS50943">
    <property type="entry name" value="HTH_CROC1"/>
    <property type="match status" value="1"/>
</dbReference>
<dbReference type="InterPro" id="IPR001387">
    <property type="entry name" value="Cro/C1-type_HTH"/>
</dbReference>
<dbReference type="SUPFAM" id="SSF47413">
    <property type="entry name" value="lambda repressor-like DNA-binding domains"/>
    <property type="match status" value="1"/>
</dbReference>
<dbReference type="Proteomes" id="UP000435177">
    <property type="component" value="Unassembled WGS sequence"/>
</dbReference>
<dbReference type="RefSeq" id="WP_155618339.1">
    <property type="nucleotide sequence ID" value="NZ_WOAA01000012.1"/>
</dbReference>
<dbReference type="Gene3D" id="1.10.260.40">
    <property type="entry name" value="lambda repressor-like DNA-binding domains"/>
    <property type="match status" value="1"/>
</dbReference>
<sequence>MVLNTIRAEILKYIQDNNLTLTQFAAKANINSGSLSRIANQNQPLSVSQLDAITNAMELEEDHFYSRFAEECFTLAAPNWRRLRPFLIRSAEIGRIDCIEIILHNLLEDISYGSMIFNLAEELFAKDMKEAAKLLYRGVSIIEKYQHSERLAICHYRLFLLSLGDDLKQNLRAATLFEPYVDRLDEIDQLEGLKHLAHVYASLHEWGKVNELSEEMYRIASIQYDLLLRSKCKHTDQKQPARPIYFYMLYARLLQSGVYEHFGEYKKAIYYATLYCNADSWIQEDSEESRIVIKQFNEFSTANQYLLRLLSGETEILQDYIEYLSERPDEIFVGLCYIVRAANKYDCNIDSILIRFQDYIPYKTYYTVFGEYNKPIMAEQYAQFLADLGKYYLRNNQSNGLDYLLEGLEFSAKINSEATIIRCLTMFNQYRNIADSAQQQRFKKLNEEVCTSHEQKVY</sequence>
<dbReference type="CDD" id="cd00093">
    <property type="entry name" value="HTH_XRE"/>
    <property type="match status" value="1"/>
</dbReference>
<reference evidence="2 3" key="1">
    <citation type="submission" date="2019-11" db="EMBL/GenBank/DDBJ databases">
        <title>Draft genome sequences of five Paenibacillus species of dairy origin.</title>
        <authorList>
            <person name="Olajide A.M."/>
            <person name="Chen S."/>
            <person name="Lapointe G."/>
        </authorList>
    </citation>
    <scope>NUCLEOTIDE SEQUENCE [LARGE SCALE GENOMIC DNA]</scope>
    <source>
        <strain evidence="2 3">3CS1</strain>
    </source>
</reference>
<name>A0ABW9T2A0_9BACL</name>
<accession>A0ABW9T2A0</accession>
<comment type="caution">
    <text evidence="2">The sequence shown here is derived from an EMBL/GenBank/DDBJ whole genome shotgun (WGS) entry which is preliminary data.</text>
</comment>
<keyword evidence="3" id="KW-1185">Reference proteome</keyword>
<dbReference type="InterPro" id="IPR010982">
    <property type="entry name" value="Lambda_DNA-bd_dom_sf"/>
</dbReference>
<gene>
    <name evidence="2" type="ORF">GNP94_14740</name>
</gene>